<dbReference type="PANTHER" id="PTHR43214:SF41">
    <property type="entry name" value="NITRATE_NITRITE RESPONSE REGULATOR PROTEIN NARP"/>
    <property type="match status" value="1"/>
</dbReference>
<gene>
    <name evidence="6" type="primary">nreC_30</name>
    <name evidence="6" type="ORF">SDC9_121880</name>
</gene>
<organism evidence="6">
    <name type="scientific">bioreactor metagenome</name>
    <dbReference type="NCBI Taxonomy" id="1076179"/>
    <lineage>
        <taxon>unclassified sequences</taxon>
        <taxon>metagenomes</taxon>
        <taxon>ecological metagenomes</taxon>
    </lineage>
</organism>
<name>A0A645CDA4_9ZZZZ</name>
<dbReference type="AlphaFoldDB" id="A0A645CDA4"/>
<evidence type="ECO:0000259" key="5">
    <source>
        <dbReference type="PROSITE" id="PS50110"/>
    </source>
</evidence>
<keyword evidence="3" id="KW-0804">Transcription</keyword>
<dbReference type="Gene3D" id="1.10.10.10">
    <property type="entry name" value="Winged helix-like DNA-binding domain superfamily/Winged helix DNA-binding domain"/>
    <property type="match status" value="1"/>
</dbReference>
<dbReference type="PROSITE" id="PS50043">
    <property type="entry name" value="HTH_LUXR_2"/>
    <property type="match status" value="1"/>
</dbReference>
<dbReference type="InterPro" id="IPR016032">
    <property type="entry name" value="Sig_transdc_resp-reg_C-effctor"/>
</dbReference>
<evidence type="ECO:0000256" key="2">
    <source>
        <dbReference type="ARBA" id="ARBA00023125"/>
    </source>
</evidence>
<dbReference type="PRINTS" id="PR00038">
    <property type="entry name" value="HTHLUXR"/>
</dbReference>
<dbReference type="GO" id="GO:0003677">
    <property type="term" value="F:DNA binding"/>
    <property type="evidence" value="ECO:0007669"/>
    <property type="project" value="UniProtKB-KW"/>
</dbReference>
<accession>A0A645CDA4</accession>
<dbReference type="Pfam" id="PF00196">
    <property type="entry name" value="GerE"/>
    <property type="match status" value="1"/>
</dbReference>
<feature type="domain" description="HTH luxR-type" evidence="4">
    <location>
        <begin position="64"/>
        <end position="129"/>
    </location>
</feature>
<evidence type="ECO:0000256" key="3">
    <source>
        <dbReference type="ARBA" id="ARBA00023163"/>
    </source>
</evidence>
<dbReference type="InterPro" id="IPR011006">
    <property type="entry name" value="CheY-like_superfamily"/>
</dbReference>
<sequence>MHLDLRMIIEVLQAGADAYTLKDSEPSELLTAVKNVLAGKMYLSSKVIKLLVKDYISKHSVPLSLEQLKDLSARERQVLSLISESKSIKEIAEELHISRSTADTHKANLMRKLGCENTNELIRFAMREGIVDLDE</sequence>
<protein>
    <submittedName>
        <fullName evidence="6">Oxygen regulatory protein NreC</fullName>
    </submittedName>
</protein>
<evidence type="ECO:0000259" key="4">
    <source>
        <dbReference type="PROSITE" id="PS50043"/>
    </source>
</evidence>
<dbReference type="CDD" id="cd06170">
    <property type="entry name" value="LuxR_C_like"/>
    <property type="match status" value="1"/>
</dbReference>
<evidence type="ECO:0000256" key="1">
    <source>
        <dbReference type="ARBA" id="ARBA00023015"/>
    </source>
</evidence>
<dbReference type="GO" id="GO:0000160">
    <property type="term" value="P:phosphorelay signal transduction system"/>
    <property type="evidence" value="ECO:0007669"/>
    <property type="project" value="InterPro"/>
</dbReference>
<proteinExistence type="predicted"/>
<dbReference type="EMBL" id="VSSQ01026260">
    <property type="protein sequence ID" value="MPM74891.1"/>
    <property type="molecule type" value="Genomic_DNA"/>
</dbReference>
<keyword evidence="1" id="KW-0805">Transcription regulation</keyword>
<dbReference type="SUPFAM" id="SSF52172">
    <property type="entry name" value="CheY-like"/>
    <property type="match status" value="1"/>
</dbReference>
<evidence type="ECO:0000313" key="6">
    <source>
        <dbReference type="EMBL" id="MPM74891.1"/>
    </source>
</evidence>
<dbReference type="PROSITE" id="PS50110">
    <property type="entry name" value="RESPONSE_REGULATORY"/>
    <property type="match status" value="1"/>
</dbReference>
<dbReference type="GO" id="GO:0006355">
    <property type="term" value="P:regulation of DNA-templated transcription"/>
    <property type="evidence" value="ECO:0007669"/>
    <property type="project" value="InterPro"/>
</dbReference>
<dbReference type="PANTHER" id="PTHR43214">
    <property type="entry name" value="TWO-COMPONENT RESPONSE REGULATOR"/>
    <property type="match status" value="1"/>
</dbReference>
<reference evidence="6" key="1">
    <citation type="submission" date="2019-08" db="EMBL/GenBank/DDBJ databases">
        <authorList>
            <person name="Kucharzyk K."/>
            <person name="Murdoch R.W."/>
            <person name="Higgins S."/>
            <person name="Loffler F."/>
        </authorList>
    </citation>
    <scope>NUCLEOTIDE SEQUENCE</scope>
</reference>
<comment type="caution">
    <text evidence="6">The sequence shown here is derived from an EMBL/GenBank/DDBJ whole genome shotgun (WGS) entry which is preliminary data.</text>
</comment>
<dbReference type="SUPFAM" id="SSF46894">
    <property type="entry name" value="C-terminal effector domain of the bipartite response regulators"/>
    <property type="match status" value="1"/>
</dbReference>
<dbReference type="InterPro" id="IPR036388">
    <property type="entry name" value="WH-like_DNA-bd_sf"/>
</dbReference>
<dbReference type="InterPro" id="IPR000792">
    <property type="entry name" value="Tscrpt_reg_LuxR_C"/>
</dbReference>
<feature type="domain" description="Response regulatory" evidence="5">
    <location>
        <begin position="1"/>
        <end position="37"/>
    </location>
</feature>
<dbReference type="SMART" id="SM00421">
    <property type="entry name" value="HTH_LUXR"/>
    <property type="match status" value="1"/>
</dbReference>
<dbReference type="InterPro" id="IPR001789">
    <property type="entry name" value="Sig_transdc_resp-reg_receiver"/>
</dbReference>
<keyword evidence="2" id="KW-0238">DNA-binding</keyword>
<dbReference type="InterPro" id="IPR039420">
    <property type="entry name" value="WalR-like"/>
</dbReference>
<dbReference type="Gene3D" id="3.40.50.2300">
    <property type="match status" value="1"/>
</dbReference>